<feature type="transmembrane region" description="Helical" evidence="1">
    <location>
        <begin position="119"/>
        <end position="139"/>
    </location>
</feature>
<dbReference type="PANTHER" id="PTHR45830">
    <property type="entry name" value="SERPENTINE RECEPTOR, CLASS I"/>
    <property type="match status" value="1"/>
</dbReference>
<feature type="transmembrane region" description="Helical" evidence="1">
    <location>
        <begin position="227"/>
        <end position="250"/>
    </location>
</feature>
<dbReference type="CTD" id="13211419"/>
<dbReference type="SMR" id="A0A0B7H3M6"/>
<organism evidence="2 3">
    <name type="scientific">Caenorhabditis elegans</name>
    <dbReference type="NCBI Taxonomy" id="6239"/>
    <lineage>
        <taxon>Eukaryota</taxon>
        <taxon>Metazoa</taxon>
        <taxon>Ecdysozoa</taxon>
        <taxon>Nematoda</taxon>
        <taxon>Chromadorea</taxon>
        <taxon>Rhabditida</taxon>
        <taxon>Rhabditina</taxon>
        <taxon>Rhabditomorpha</taxon>
        <taxon>Rhabditoidea</taxon>
        <taxon>Rhabditidae</taxon>
        <taxon>Peloderinae</taxon>
        <taxon>Caenorhabditis</taxon>
    </lineage>
</organism>
<feature type="transmembrane region" description="Helical" evidence="1">
    <location>
        <begin position="262"/>
        <end position="284"/>
    </location>
</feature>
<dbReference type="EMBL" id="BX284605">
    <property type="protein sequence ID" value="CEN07056.2"/>
    <property type="molecule type" value="Genomic_DNA"/>
</dbReference>
<gene>
    <name evidence="2 4" type="primary">sri-72</name>
    <name evidence="4" type="ORF">C14C6.11</name>
    <name evidence="2" type="ORF">CELE_C14C6.11</name>
</gene>
<keyword evidence="1" id="KW-1133">Transmembrane helix</keyword>
<dbReference type="GeneID" id="13211419"/>
<feature type="transmembrane region" description="Helical" evidence="1">
    <location>
        <begin position="15"/>
        <end position="35"/>
    </location>
</feature>
<keyword evidence="1" id="KW-0812">Transmembrane</keyword>
<accession>A0A0B7H3M6</accession>
<protein>
    <submittedName>
        <fullName evidence="2">Serpentine Receptor, class I</fullName>
    </submittedName>
</protein>
<dbReference type="WormBase" id="C14C6.11">
    <property type="protein sequence ID" value="CE50843"/>
    <property type="gene ID" value="WBGene00005584"/>
    <property type="gene designation" value="sri-72"/>
</dbReference>
<feature type="transmembrane region" description="Helical" evidence="1">
    <location>
        <begin position="177"/>
        <end position="206"/>
    </location>
</feature>
<keyword evidence="3" id="KW-1185">Reference proteome</keyword>
<keyword evidence="2" id="KW-0675">Receptor</keyword>
<dbReference type="Proteomes" id="UP000001940">
    <property type="component" value="Chromosome V"/>
</dbReference>
<dbReference type="RefSeq" id="NP_001299991.1">
    <property type="nucleotide sequence ID" value="NM_001313062.1"/>
</dbReference>
<feature type="transmembrane region" description="Helical" evidence="1">
    <location>
        <begin position="47"/>
        <end position="73"/>
    </location>
</feature>
<evidence type="ECO:0000313" key="4">
    <source>
        <dbReference type="WormBase" id="C14C6.11"/>
    </source>
</evidence>
<dbReference type="InParanoid" id="A0A0B7H3M6"/>
<reference evidence="2 3" key="1">
    <citation type="journal article" date="1998" name="Science">
        <title>Genome sequence of the nematode C. elegans: a platform for investigating biology.</title>
        <authorList>
            <consortium name="The C. elegans sequencing consortium"/>
            <person name="Sulson J.E."/>
            <person name="Waterston R."/>
        </authorList>
    </citation>
    <scope>NUCLEOTIDE SEQUENCE [LARGE SCALE GENOMIC DNA]</scope>
    <source>
        <strain evidence="2 3">Bristol N2</strain>
    </source>
</reference>
<dbReference type="AlphaFoldDB" id="A0A0B7H3M6"/>
<evidence type="ECO:0000313" key="3">
    <source>
        <dbReference type="Proteomes" id="UP000001940"/>
    </source>
</evidence>
<evidence type="ECO:0000313" key="2">
    <source>
        <dbReference type="EMBL" id="CEN07056.2"/>
    </source>
</evidence>
<feature type="transmembrane region" description="Helical" evidence="1">
    <location>
        <begin position="79"/>
        <end position="98"/>
    </location>
</feature>
<dbReference type="KEGG" id="cel:CELE_C14C6.11"/>
<name>A0A0B7H3M6_CAEEL</name>
<keyword evidence="1" id="KW-0472">Membrane</keyword>
<dbReference type="AGR" id="WB:WBGene00005584"/>
<sequence>MYEIDFSEPKWLLNYYHIIGSISFLLNIFGIYVFFQLACTLSDIHLTFLMTPFLLFPLLGGYTVGILSTWFAVSANVCALIAAFIALIQLESLIACIYKKHQAIAMILKKHVLPDIILYICYFLCVFCPLIFCGVVNYLNLDREQSLVYIKQNFPEHYINVSKLSYFALYVSSPVLYFLYGFIISGGLVFSVLLILFTFDIFSMMANLKQKISTSTYEKHQDALRSLMVQFVTAMLCLAPPIFLALAYIFEVPHMKLIGEILIAWFASHSSINMISLCIFFRLYRKLFVTFLKRKSARVSVIIPSVVF</sequence>
<dbReference type="Pfam" id="PF10327">
    <property type="entry name" value="7TM_GPCR_Sri"/>
    <property type="match status" value="1"/>
</dbReference>
<dbReference type="PANTHER" id="PTHR45830:SF3">
    <property type="entry name" value="G PROTEIN-COUPLED RECEPTOR-RELATED"/>
    <property type="match status" value="1"/>
</dbReference>
<proteinExistence type="predicted"/>
<evidence type="ECO:0000256" key="1">
    <source>
        <dbReference type="SAM" id="Phobius"/>
    </source>
</evidence>
<dbReference type="InterPro" id="IPR019429">
    <property type="entry name" value="7TM_GPCR_serpentine_rcpt_Sri"/>
</dbReference>